<comment type="caution">
    <text evidence="2">The sequence shown here is derived from an EMBL/GenBank/DDBJ whole genome shotgun (WGS) entry which is preliminary data.</text>
</comment>
<organism evidence="2 3">
    <name type="scientific">Pueribacillus theae</name>
    <dbReference type="NCBI Taxonomy" id="2171751"/>
    <lineage>
        <taxon>Bacteria</taxon>
        <taxon>Bacillati</taxon>
        <taxon>Bacillota</taxon>
        <taxon>Bacilli</taxon>
        <taxon>Bacillales</taxon>
        <taxon>Bacillaceae</taxon>
        <taxon>Pueribacillus</taxon>
    </lineage>
</organism>
<name>A0A2U1K7P2_9BACI</name>
<feature type="transmembrane region" description="Helical" evidence="1">
    <location>
        <begin position="6"/>
        <end position="31"/>
    </location>
</feature>
<evidence type="ECO:0000256" key="1">
    <source>
        <dbReference type="SAM" id="Phobius"/>
    </source>
</evidence>
<dbReference type="AlphaFoldDB" id="A0A2U1K7P2"/>
<dbReference type="EMBL" id="QCZG01000002">
    <property type="protein sequence ID" value="PWA13169.1"/>
    <property type="molecule type" value="Genomic_DNA"/>
</dbReference>
<accession>A0A2U1K7P2</accession>
<evidence type="ECO:0000313" key="3">
    <source>
        <dbReference type="Proteomes" id="UP000245998"/>
    </source>
</evidence>
<proteinExistence type="predicted"/>
<dbReference type="InterPro" id="IPR025321">
    <property type="entry name" value="DUF4227"/>
</dbReference>
<reference evidence="2 3" key="1">
    <citation type="submission" date="2018-04" db="EMBL/GenBank/DDBJ databases">
        <title>Camelliibacillus theae gen. nov., sp. nov., isolated from Pu'er tea.</title>
        <authorList>
            <person name="Niu L."/>
        </authorList>
    </citation>
    <scope>NUCLEOTIDE SEQUENCE [LARGE SCALE GENOMIC DNA]</scope>
    <source>
        <strain evidence="2 3">T8</strain>
    </source>
</reference>
<keyword evidence="1" id="KW-1133">Transmembrane helix</keyword>
<dbReference type="OrthoDB" id="2691647at2"/>
<dbReference type="Proteomes" id="UP000245998">
    <property type="component" value="Unassembled WGS sequence"/>
</dbReference>
<dbReference type="RefSeq" id="WP_116553130.1">
    <property type="nucleotide sequence ID" value="NZ_QCZG01000002.1"/>
</dbReference>
<keyword evidence="3" id="KW-1185">Reference proteome</keyword>
<sequence>MSIFRTFLHILKVLFIFVVCTLFFYFGLVWINQEYENYNRYNQPEGNAIKVSSTEKNANQQVNIVERIKLFYHQAE</sequence>
<gene>
    <name evidence="2" type="ORF">DCC39_01580</name>
</gene>
<keyword evidence="1" id="KW-0472">Membrane</keyword>
<keyword evidence="1" id="KW-0812">Transmembrane</keyword>
<dbReference type="Pfam" id="PF14004">
    <property type="entry name" value="DUF4227"/>
    <property type="match status" value="1"/>
</dbReference>
<evidence type="ECO:0000313" key="2">
    <source>
        <dbReference type="EMBL" id="PWA13169.1"/>
    </source>
</evidence>
<protein>
    <recommendedName>
        <fullName evidence="4">DUF4227 domain-containing protein</fullName>
    </recommendedName>
</protein>
<evidence type="ECO:0008006" key="4">
    <source>
        <dbReference type="Google" id="ProtNLM"/>
    </source>
</evidence>